<dbReference type="RefSeq" id="WP_350932412.1">
    <property type="nucleotide sequence ID" value="NZ_CP157762.1"/>
</dbReference>
<reference evidence="2" key="2">
    <citation type="submission" date="2024-06" db="EMBL/GenBank/DDBJ databases">
        <title>Micromonospora mangrovi CCTCC AA 2012012 genome sequences.</title>
        <authorList>
            <person name="Gao J."/>
        </authorList>
    </citation>
    <scope>NUCLEOTIDE SEQUENCE</scope>
    <source>
        <strain evidence="2">CCTCC AA 2012012</strain>
    </source>
</reference>
<dbReference type="EMBL" id="CP157762">
    <property type="protein sequence ID" value="XBP92803.1"/>
    <property type="molecule type" value="Genomic_DNA"/>
</dbReference>
<dbReference type="EMBL" id="CP159342">
    <property type="protein sequence ID" value="XCH73500.1"/>
    <property type="molecule type" value="Genomic_DNA"/>
</dbReference>
<sequence length="46" mass="4801">MNLALACEVIANLNAATGRDEPGITELVLLALVLVLVNGVHSNDEN</sequence>
<accession>A0AAU8HEE6</accession>
<gene>
    <name evidence="2" type="ORF">ABUL08_24975</name>
    <name evidence="1" type="ORF">VK199_24895</name>
</gene>
<protein>
    <submittedName>
        <fullName evidence="2">Uncharacterized protein</fullName>
    </submittedName>
</protein>
<name>A0AAU8HEE6_9ACTN</name>
<evidence type="ECO:0000313" key="1">
    <source>
        <dbReference type="EMBL" id="XBP92803.1"/>
    </source>
</evidence>
<evidence type="ECO:0000313" key="2">
    <source>
        <dbReference type="EMBL" id="XCH73500.1"/>
    </source>
</evidence>
<dbReference type="AlphaFoldDB" id="A0AAU8HEE6"/>
<organism evidence="2">
    <name type="scientific">Micromonospora sp. CCTCC AA 2012012</name>
    <dbReference type="NCBI Taxonomy" id="3111921"/>
    <lineage>
        <taxon>Bacteria</taxon>
        <taxon>Bacillati</taxon>
        <taxon>Actinomycetota</taxon>
        <taxon>Actinomycetes</taxon>
        <taxon>Micromonosporales</taxon>
        <taxon>Micromonosporaceae</taxon>
        <taxon>Micromonospora</taxon>
    </lineage>
</organism>
<proteinExistence type="predicted"/>
<reference evidence="1" key="1">
    <citation type="submission" date="2024-01" db="EMBL/GenBank/DDBJ databases">
        <title>The genome sequence of Micromonospora mangrovi CCTCC AA 2012012.</title>
        <authorList>
            <person name="Gao J."/>
        </authorList>
    </citation>
    <scope>NUCLEOTIDE SEQUENCE</scope>
    <source>
        <strain evidence="1">CCTCC AA 2012012</strain>
    </source>
</reference>